<comment type="caution">
    <text evidence="3">The sequence shown here is derived from an EMBL/GenBank/DDBJ whole genome shotgun (WGS) entry which is preliminary data.</text>
</comment>
<name>A0ABV0QW05_9TELE</name>
<dbReference type="PANTHER" id="PTHR13720:SF33">
    <property type="entry name" value="HELP DOMAIN-CONTAINING PROTEIN"/>
    <property type="match status" value="1"/>
</dbReference>
<accession>A0ABV0QW05</accession>
<evidence type="ECO:0000313" key="3">
    <source>
        <dbReference type="EMBL" id="MEQ2200020.1"/>
    </source>
</evidence>
<dbReference type="PANTHER" id="PTHR13720">
    <property type="entry name" value="WD-40 REPEAT PROTEIN"/>
    <property type="match status" value="1"/>
</dbReference>
<evidence type="ECO:0000256" key="1">
    <source>
        <dbReference type="ARBA" id="ARBA00022574"/>
    </source>
</evidence>
<keyword evidence="2" id="KW-0677">Repeat</keyword>
<proteinExistence type="predicted"/>
<evidence type="ECO:0000313" key="4">
    <source>
        <dbReference type="Proteomes" id="UP001434883"/>
    </source>
</evidence>
<dbReference type="Proteomes" id="UP001434883">
    <property type="component" value="Unassembled WGS sequence"/>
</dbReference>
<gene>
    <name evidence="3" type="ORF">XENOCAPTIV_020045</name>
</gene>
<dbReference type="InterPro" id="IPR050630">
    <property type="entry name" value="WD_repeat_EMAP"/>
</dbReference>
<sequence>MSDRSAPGCRLRLDWVYGYRGHQCRNNLFYTAGKEVVYFVAGVGVVYNTREHSQRFYLGHNDDIIRSCRPAVWFSCFITLPVGISRLQPPQTAALQKAVILIGISGKLICSLFSCLTVDRVGTVIRTSVTTATRLKEPENGKKKRGIREEVLILYQQWASITVQTSDQYAPYYRLRFDSRTPRCLK</sequence>
<keyword evidence="1" id="KW-0853">WD repeat</keyword>
<evidence type="ECO:0000256" key="2">
    <source>
        <dbReference type="ARBA" id="ARBA00022737"/>
    </source>
</evidence>
<protein>
    <recommendedName>
        <fullName evidence="5">HELP domain-containing protein</fullName>
    </recommendedName>
</protein>
<dbReference type="Pfam" id="PF03451">
    <property type="entry name" value="HELP"/>
    <property type="match status" value="1"/>
</dbReference>
<dbReference type="InterPro" id="IPR015943">
    <property type="entry name" value="WD40/YVTN_repeat-like_dom_sf"/>
</dbReference>
<keyword evidence="4" id="KW-1185">Reference proteome</keyword>
<evidence type="ECO:0008006" key="5">
    <source>
        <dbReference type="Google" id="ProtNLM"/>
    </source>
</evidence>
<dbReference type="InterPro" id="IPR005108">
    <property type="entry name" value="HELP"/>
</dbReference>
<dbReference type="EMBL" id="JAHRIN010025637">
    <property type="protein sequence ID" value="MEQ2200020.1"/>
    <property type="molecule type" value="Genomic_DNA"/>
</dbReference>
<organism evidence="3 4">
    <name type="scientific">Xenoophorus captivus</name>
    <dbReference type="NCBI Taxonomy" id="1517983"/>
    <lineage>
        <taxon>Eukaryota</taxon>
        <taxon>Metazoa</taxon>
        <taxon>Chordata</taxon>
        <taxon>Craniata</taxon>
        <taxon>Vertebrata</taxon>
        <taxon>Euteleostomi</taxon>
        <taxon>Actinopterygii</taxon>
        <taxon>Neopterygii</taxon>
        <taxon>Teleostei</taxon>
        <taxon>Neoteleostei</taxon>
        <taxon>Acanthomorphata</taxon>
        <taxon>Ovalentaria</taxon>
        <taxon>Atherinomorphae</taxon>
        <taxon>Cyprinodontiformes</taxon>
        <taxon>Goodeidae</taxon>
        <taxon>Xenoophorus</taxon>
    </lineage>
</organism>
<reference evidence="3 4" key="1">
    <citation type="submission" date="2021-06" db="EMBL/GenBank/DDBJ databases">
        <authorList>
            <person name="Palmer J.M."/>
        </authorList>
    </citation>
    <scope>NUCLEOTIDE SEQUENCE [LARGE SCALE GENOMIC DNA]</scope>
    <source>
        <strain evidence="3 4">XC_2019</strain>
        <tissue evidence="3">Muscle</tissue>
    </source>
</reference>
<dbReference type="Gene3D" id="2.130.10.10">
    <property type="entry name" value="YVTN repeat-like/Quinoprotein amine dehydrogenase"/>
    <property type="match status" value="2"/>
</dbReference>